<dbReference type="Proteomes" id="UP000016929">
    <property type="component" value="Unassembled WGS sequence"/>
</dbReference>
<reference evidence="3" key="1">
    <citation type="submission" date="2012-09" db="EMBL/GenBank/DDBJ databases">
        <title>Genome sequencing and comparative transcriptomics of race 1 and race 4 of banana pathogen: Fusarium oxysporum f. sp. cubense.</title>
        <authorList>
            <person name="Fang X."/>
            <person name="Huang J."/>
        </authorList>
    </citation>
    <scope>NUCLEOTIDE SEQUENCE [LARGE SCALE GENOMIC DNA]</scope>
    <source>
        <strain evidence="3">race 4</strain>
    </source>
</reference>
<accession>N1RGW1</accession>
<proteinExistence type="predicted"/>
<evidence type="ECO:0000259" key="1">
    <source>
        <dbReference type="Pfam" id="PF20222"/>
    </source>
</evidence>
<sequence>MNTVRKEIHKREPSPLKFTYHSSPRMETKSCQYRVSSKPPDAPQWVDFFGRRDAERWMDVLGAFCFVYANRGHLTIEGVCNALKPILEEFEAELIMDWGMKTGVLEEDEDGLGLRVGEWWWLAVPWQWGRQLKARREVED</sequence>
<dbReference type="Pfam" id="PF20222">
    <property type="entry name" value="DUF6581"/>
    <property type="match status" value="1"/>
</dbReference>
<dbReference type="AlphaFoldDB" id="N1RGW1"/>
<gene>
    <name evidence="2" type="ORF">FOC4_g10010928</name>
</gene>
<dbReference type="STRING" id="1229665.N1RGW1"/>
<protein>
    <recommendedName>
        <fullName evidence="1">Transcription factor tau subunit sfc3/Tfc3 C-terminal domain-containing protein</fullName>
    </recommendedName>
</protein>
<evidence type="ECO:0000313" key="2">
    <source>
        <dbReference type="EMBL" id="EMT64954.1"/>
    </source>
</evidence>
<dbReference type="InterPro" id="IPR046488">
    <property type="entry name" value="Sfc3/Tfc3_C"/>
</dbReference>
<organism evidence="2 3">
    <name type="scientific">Fusarium oxysporum f. sp. cubense (strain race 4)</name>
    <name type="common">Panama disease fungus</name>
    <dbReference type="NCBI Taxonomy" id="2502994"/>
    <lineage>
        <taxon>Eukaryota</taxon>
        <taxon>Fungi</taxon>
        <taxon>Dikarya</taxon>
        <taxon>Ascomycota</taxon>
        <taxon>Pezizomycotina</taxon>
        <taxon>Sordariomycetes</taxon>
        <taxon>Hypocreomycetidae</taxon>
        <taxon>Hypocreales</taxon>
        <taxon>Nectriaceae</taxon>
        <taxon>Fusarium</taxon>
        <taxon>Fusarium oxysporum species complex</taxon>
    </lineage>
</organism>
<dbReference type="EMBL" id="KB726990">
    <property type="protein sequence ID" value="EMT64954.1"/>
    <property type="molecule type" value="Genomic_DNA"/>
</dbReference>
<evidence type="ECO:0000313" key="3">
    <source>
        <dbReference type="Proteomes" id="UP000016929"/>
    </source>
</evidence>
<feature type="domain" description="Transcription factor tau subunit sfc3/Tfc3 C-terminal" evidence="1">
    <location>
        <begin position="29"/>
        <end position="81"/>
    </location>
</feature>
<name>N1RGW1_FUSC4</name>
<reference evidence="3" key="2">
    <citation type="journal article" date="2014" name="PLoS ONE">
        <title>Genome and Transcriptome Analysis of the Fungal Pathogen Fusarium oxysporum f. sp. cubense Causing Banana Vascular Wilt Disease.</title>
        <authorList>
            <person name="Guo L."/>
            <person name="Han L."/>
            <person name="Yang L."/>
            <person name="Zeng H."/>
            <person name="Fan D."/>
            <person name="Zhu Y."/>
            <person name="Feng Y."/>
            <person name="Wang G."/>
            <person name="Peng C."/>
            <person name="Jiang X."/>
            <person name="Zhou D."/>
            <person name="Ni P."/>
            <person name="Liang C."/>
            <person name="Liu L."/>
            <person name="Wang J."/>
            <person name="Mao C."/>
            <person name="Fang X."/>
            <person name="Peng M."/>
            <person name="Huang J."/>
        </authorList>
    </citation>
    <scope>NUCLEOTIDE SEQUENCE [LARGE SCALE GENOMIC DNA]</scope>
    <source>
        <strain evidence="3">race 4</strain>
    </source>
</reference>
<dbReference type="HOGENOM" id="CLU_1835231_0_0_1"/>
<keyword evidence="3" id="KW-1185">Reference proteome</keyword>